<comment type="caution">
    <text evidence="1">The sequence shown here is derived from an EMBL/GenBank/DDBJ whole genome shotgun (WGS) entry which is preliminary data.</text>
</comment>
<protein>
    <submittedName>
        <fullName evidence="1">Uncharacterized protein</fullName>
    </submittedName>
</protein>
<accession>A0A4Z2GC52</accession>
<proteinExistence type="predicted"/>
<gene>
    <name evidence="1" type="ORF">EYF80_039626</name>
</gene>
<dbReference type="AlphaFoldDB" id="A0A4Z2GC52"/>
<organism evidence="1 2">
    <name type="scientific">Liparis tanakae</name>
    <name type="common">Tanaka's snailfish</name>
    <dbReference type="NCBI Taxonomy" id="230148"/>
    <lineage>
        <taxon>Eukaryota</taxon>
        <taxon>Metazoa</taxon>
        <taxon>Chordata</taxon>
        <taxon>Craniata</taxon>
        <taxon>Vertebrata</taxon>
        <taxon>Euteleostomi</taxon>
        <taxon>Actinopterygii</taxon>
        <taxon>Neopterygii</taxon>
        <taxon>Teleostei</taxon>
        <taxon>Neoteleostei</taxon>
        <taxon>Acanthomorphata</taxon>
        <taxon>Eupercaria</taxon>
        <taxon>Perciformes</taxon>
        <taxon>Cottioidei</taxon>
        <taxon>Cottales</taxon>
        <taxon>Liparidae</taxon>
        <taxon>Liparis</taxon>
    </lineage>
</organism>
<reference evidence="1 2" key="1">
    <citation type="submission" date="2019-03" db="EMBL/GenBank/DDBJ databases">
        <title>First draft genome of Liparis tanakae, snailfish: a comprehensive survey of snailfish specific genes.</title>
        <authorList>
            <person name="Kim W."/>
            <person name="Song I."/>
            <person name="Jeong J.-H."/>
            <person name="Kim D."/>
            <person name="Kim S."/>
            <person name="Ryu S."/>
            <person name="Song J.Y."/>
            <person name="Lee S.K."/>
        </authorList>
    </citation>
    <scope>NUCLEOTIDE SEQUENCE [LARGE SCALE GENOMIC DNA]</scope>
    <source>
        <tissue evidence="1">Muscle</tissue>
    </source>
</reference>
<name>A0A4Z2GC52_9TELE</name>
<evidence type="ECO:0000313" key="1">
    <source>
        <dbReference type="EMBL" id="TNN50202.1"/>
    </source>
</evidence>
<keyword evidence="2" id="KW-1185">Reference proteome</keyword>
<sequence length="129" mass="13857">MTHFSVTQVSSDGKASFHISATVSNHVWKALTVKCSLTNSRTHLLLLHVGCLTQSKTTLNNPGLEKAGQELIHAMANGGKGAVCVFPQISAQHNSNLDARWASAIVVTNRTDNVQRFDEDVCRVVASGT</sequence>
<dbReference type="EMBL" id="SRLO01000628">
    <property type="protein sequence ID" value="TNN50202.1"/>
    <property type="molecule type" value="Genomic_DNA"/>
</dbReference>
<evidence type="ECO:0000313" key="2">
    <source>
        <dbReference type="Proteomes" id="UP000314294"/>
    </source>
</evidence>
<dbReference type="Proteomes" id="UP000314294">
    <property type="component" value="Unassembled WGS sequence"/>
</dbReference>